<keyword evidence="2" id="KW-0812">Transmembrane</keyword>
<accession>A0A1M6AW63</accession>
<evidence type="ECO:0000313" key="3">
    <source>
        <dbReference type="EMBL" id="SHI40463.1"/>
    </source>
</evidence>
<gene>
    <name evidence="3" type="ORF">SAMN02745941_03771</name>
</gene>
<evidence type="ECO:0000313" key="4">
    <source>
        <dbReference type="Proteomes" id="UP000184241"/>
    </source>
</evidence>
<protein>
    <submittedName>
        <fullName evidence="3">Uncharacterized protein</fullName>
    </submittedName>
</protein>
<keyword evidence="2" id="KW-1133">Transmembrane helix</keyword>
<feature type="transmembrane region" description="Helical" evidence="2">
    <location>
        <begin position="40"/>
        <end position="57"/>
    </location>
</feature>
<feature type="region of interest" description="Disordered" evidence="1">
    <location>
        <begin position="1"/>
        <end position="21"/>
    </location>
</feature>
<proteinExistence type="predicted"/>
<dbReference type="Proteomes" id="UP000184241">
    <property type="component" value="Unassembled WGS sequence"/>
</dbReference>
<evidence type="ECO:0000256" key="2">
    <source>
        <dbReference type="SAM" id="Phobius"/>
    </source>
</evidence>
<dbReference type="AlphaFoldDB" id="A0A1M6AW63"/>
<organism evidence="3 4">
    <name type="scientific">Clostridium intestinale DSM 6191</name>
    <dbReference type="NCBI Taxonomy" id="1121320"/>
    <lineage>
        <taxon>Bacteria</taxon>
        <taxon>Bacillati</taxon>
        <taxon>Bacillota</taxon>
        <taxon>Clostridia</taxon>
        <taxon>Eubacteriales</taxon>
        <taxon>Clostridiaceae</taxon>
        <taxon>Clostridium</taxon>
    </lineage>
</organism>
<evidence type="ECO:0000256" key="1">
    <source>
        <dbReference type="SAM" id="MobiDB-lite"/>
    </source>
</evidence>
<sequence length="158" mass="17354">MPSYNYSTNNGSTNNSSINGTSIRQTGNVQLDLELIDKEIAAAYIAIFAYIVLLFSAHEDKQIIYNRLKGTEPNNAVSPNRLVALSNSLVLIAYIIFGNVADRRYAEIVESEAIVDTPLTPTPNLNISKGYNIAIIGCIFKVLGAMQRVNEEDIITLD</sequence>
<keyword evidence="2" id="KW-0472">Membrane</keyword>
<dbReference type="EMBL" id="FQXU01000013">
    <property type="protein sequence ID" value="SHI40463.1"/>
    <property type="molecule type" value="Genomic_DNA"/>
</dbReference>
<name>A0A1M6AW63_9CLOT</name>
<reference evidence="3 4" key="1">
    <citation type="submission" date="2016-11" db="EMBL/GenBank/DDBJ databases">
        <authorList>
            <person name="Jaros S."/>
            <person name="Januszkiewicz K."/>
            <person name="Wedrychowicz H."/>
        </authorList>
    </citation>
    <scope>NUCLEOTIDE SEQUENCE [LARGE SCALE GENOMIC DNA]</scope>
    <source>
        <strain evidence="3 4">DSM 6191</strain>
    </source>
</reference>
<dbReference type="RefSeq" id="WP_073022085.1">
    <property type="nucleotide sequence ID" value="NZ_FQXU01000013.1"/>
</dbReference>